<sequence length="120" mass="12954">MSQSMYSYPAMTANVGDMAGYTGTTQSLGADIASERTAPSRACQGDLGMSHQDWQAQWNQAMEALARAYRRCRRALRQIGVLERPVGDSSDCGTIRVGSFRGRWLDPRHAGPATAADAGD</sequence>
<gene>
    <name evidence="1" type="primary">esxQ</name>
    <name evidence="1" type="ordered locus">BCG_3039c</name>
</gene>
<dbReference type="AlphaFoldDB" id="A0A0H3MGV7"/>
<organism evidence="1 2">
    <name type="scientific">Mycobacterium bovis (strain BCG / Pasteur 1173P2)</name>
    <dbReference type="NCBI Taxonomy" id="410289"/>
    <lineage>
        <taxon>Bacteria</taxon>
        <taxon>Bacillati</taxon>
        <taxon>Actinomycetota</taxon>
        <taxon>Actinomycetes</taxon>
        <taxon>Mycobacteriales</taxon>
        <taxon>Mycobacteriaceae</taxon>
        <taxon>Mycobacterium</taxon>
        <taxon>Mycobacterium tuberculosis complex</taxon>
    </lineage>
</organism>
<dbReference type="EMBL" id="AM408590">
    <property type="protein sequence ID" value="CAL73028.1"/>
    <property type="molecule type" value="Genomic_DNA"/>
</dbReference>
<name>A0A0H3MGV7_MYCBP</name>
<dbReference type="InterPro" id="IPR036689">
    <property type="entry name" value="ESAT-6-like_sf"/>
</dbReference>
<reference evidence="1 2" key="1">
    <citation type="journal article" date="2007" name="Proc. Natl. Acad. Sci. U.S.A.">
        <title>Genome plasticity of BCG and impact on vaccine efficacy.</title>
        <authorList>
            <person name="Brosch R."/>
            <person name="Gordon S.V."/>
            <person name="Garnier T."/>
            <person name="Eiglmeier K."/>
            <person name="Frigui W."/>
            <person name="Valenti P."/>
            <person name="Dos Santos S."/>
            <person name="Duthoy S."/>
            <person name="Lacroix C."/>
            <person name="Garcia-Pelayo C."/>
            <person name="Inwald J.K."/>
            <person name="Golby P."/>
            <person name="Garcia J.N."/>
            <person name="Hewinson R.G."/>
            <person name="Behr M.A."/>
            <person name="Quail M.A."/>
            <person name="Churcher C."/>
            <person name="Barrell B.G."/>
            <person name="Parkhill J."/>
            <person name="Cole S.T."/>
        </authorList>
    </citation>
    <scope>NUCLEOTIDE SEQUENCE [LARGE SCALE GENOMIC DNA]</scope>
    <source>
        <strain evidence="2">BCG / Pasteur 1173P2</strain>
    </source>
</reference>
<dbReference type="GeneID" id="45427007"/>
<dbReference type="Proteomes" id="UP000001472">
    <property type="component" value="Chromosome"/>
</dbReference>
<evidence type="ECO:0000313" key="1">
    <source>
        <dbReference type="EMBL" id="CAL73028.1"/>
    </source>
</evidence>
<evidence type="ECO:0000313" key="2">
    <source>
        <dbReference type="Proteomes" id="UP000001472"/>
    </source>
</evidence>
<dbReference type="SMR" id="A0A0H3MGV7"/>
<dbReference type="KEGG" id="mbb:BCG_3039c"/>
<dbReference type="Gene3D" id="1.10.287.1060">
    <property type="entry name" value="ESAT-6-like"/>
    <property type="match status" value="1"/>
</dbReference>
<accession>A0A0H3MGV7</accession>
<dbReference type="SUPFAM" id="SSF140453">
    <property type="entry name" value="EsxAB dimer-like"/>
    <property type="match status" value="1"/>
</dbReference>
<dbReference type="RefSeq" id="WP_003415272.1">
    <property type="nucleotide sequence ID" value="NC_008769.1"/>
</dbReference>
<protein>
    <submittedName>
        <fullName evidence="1">ESAT-6 like protein 8 esxQ</fullName>
    </submittedName>
</protein>
<proteinExistence type="predicted"/>
<dbReference type="HOGENOM" id="CLU_165452_0_0_11"/>